<feature type="transmembrane region" description="Helical" evidence="6">
    <location>
        <begin position="166"/>
        <end position="186"/>
    </location>
</feature>
<feature type="transmembrane region" description="Helical" evidence="6">
    <location>
        <begin position="320"/>
        <end position="345"/>
    </location>
</feature>
<dbReference type="EMBL" id="WJHE01000196">
    <property type="protein sequence ID" value="MST32010.1"/>
    <property type="molecule type" value="Genomic_DNA"/>
</dbReference>
<proteinExistence type="predicted"/>
<feature type="transmembrane region" description="Helical" evidence="6">
    <location>
        <begin position="192"/>
        <end position="213"/>
    </location>
</feature>
<protein>
    <submittedName>
        <fullName evidence="7">Oligosaccharide flippase family protein</fullName>
    </submittedName>
</protein>
<dbReference type="PANTHER" id="PTHR30250">
    <property type="entry name" value="PST FAMILY PREDICTED COLANIC ACID TRANSPORTER"/>
    <property type="match status" value="1"/>
</dbReference>
<evidence type="ECO:0000256" key="4">
    <source>
        <dbReference type="ARBA" id="ARBA00022989"/>
    </source>
</evidence>
<dbReference type="Proteomes" id="UP000437736">
    <property type="component" value="Unassembled WGS sequence"/>
</dbReference>
<comment type="subcellular location">
    <subcellularLocation>
        <location evidence="1">Cell membrane</location>
        <topology evidence="1">Multi-pass membrane protein</topology>
    </subcellularLocation>
</comment>
<feature type="transmembrane region" description="Helical" evidence="6">
    <location>
        <begin position="387"/>
        <end position="404"/>
    </location>
</feature>
<keyword evidence="3 6" id="KW-0812">Transmembrane</keyword>
<comment type="caution">
    <text evidence="7">The sequence shown here is derived from an EMBL/GenBank/DDBJ whole genome shotgun (WGS) entry which is preliminary data.</text>
</comment>
<gene>
    <name evidence="7" type="ORF">GHK86_04625</name>
</gene>
<feature type="transmembrane region" description="Helical" evidence="6">
    <location>
        <begin position="50"/>
        <end position="69"/>
    </location>
</feature>
<dbReference type="InterPro" id="IPR050833">
    <property type="entry name" value="Poly_Biosynth_Transport"/>
</dbReference>
<evidence type="ECO:0000313" key="7">
    <source>
        <dbReference type="EMBL" id="MST32010.1"/>
    </source>
</evidence>
<feature type="transmembrane region" description="Helical" evidence="6">
    <location>
        <begin position="138"/>
        <end position="159"/>
    </location>
</feature>
<feature type="transmembrane region" description="Helical" evidence="6">
    <location>
        <begin position="97"/>
        <end position="118"/>
    </location>
</feature>
<feature type="transmembrane region" description="Helical" evidence="6">
    <location>
        <begin position="23"/>
        <end position="44"/>
    </location>
</feature>
<reference evidence="7 8" key="1">
    <citation type="submission" date="2019-11" db="EMBL/GenBank/DDBJ databases">
        <title>Acidiferrimicrobium australis gen. nov., sp. nov., an acidophilic and obligately heterotrophic, member of the Actinobacteria that catalyses dissimilatory oxido- reduction of iron isolated from metal-rich acidic water in Chile.</title>
        <authorList>
            <person name="Gonzalez D."/>
            <person name="Huber K."/>
            <person name="Hedrich S."/>
            <person name="Rojas-Villalobos C."/>
            <person name="Quatrini R."/>
            <person name="Dinamarca M.A."/>
            <person name="Schwarz A."/>
            <person name="Canales C."/>
            <person name="Nancucheo I."/>
        </authorList>
    </citation>
    <scope>NUCLEOTIDE SEQUENCE [LARGE SCALE GENOMIC DNA]</scope>
    <source>
        <strain evidence="7 8">USS-CCA1</strain>
    </source>
</reference>
<keyword evidence="2" id="KW-1003">Cell membrane</keyword>
<keyword evidence="4 6" id="KW-1133">Transmembrane helix</keyword>
<keyword evidence="5 6" id="KW-0472">Membrane</keyword>
<feature type="transmembrane region" description="Helical" evidence="6">
    <location>
        <begin position="471"/>
        <end position="491"/>
    </location>
</feature>
<dbReference type="Pfam" id="PF13440">
    <property type="entry name" value="Polysacc_synt_3"/>
    <property type="match status" value="1"/>
</dbReference>
<evidence type="ECO:0000256" key="1">
    <source>
        <dbReference type="ARBA" id="ARBA00004651"/>
    </source>
</evidence>
<evidence type="ECO:0000256" key="3">
    <source>
        <dbReference type="ARBA" id="ARBA00022692"/>
    </source>
</evidence>
<evidence type="ECO:0000256" key="5">
    <source>
        <dbReference type="ARBA" id="ARBA00023136"/>
    </source>
</evidence>
<evidence type="ECO:0000256" key="2">
    <source>
        <dbReference type="ARBA" id="ARBA00022475"/>
    </source>
</evidence>
<evidence type="ECO:0000313" key="8">
    <source>
        <dbReference type="Proteomes" id="UP000437736"/>
    </source>
</evidence>
<evidence type="ECO:0000256" key="6">
    <source>
        <dbReference type="SAM" id="Phobius"/>
    </source>
</evidence>
<keyword evidence="8" id="KW-1185">Reference proteome</keyword>
<organism evidence="7 8">
    <name type="scientific">Acidiferrimicrobium australe</name>
    <dbReference type="NCBI Taxonomy" id="2664430"/>
    <lineage>
        <taxon>Bacteria</taxon>
        <taxon>Bacillati</taxon>
        <taxon>Actinomycetota</taxon>
        <taxon>Acidimicrobiia</taxon>
        <taxon>Acidimicrobiales</taxon>
        <taxon>Acidimicrobiaceae</taxon>
        <taxon>Acidiferrimicrobium</taxon>
    </lineage>
</organism>
<dbReference type="PANTHER" id="PTHR30250:SF26">
    <property type="entry name" value="PSMA PROTEIN"/>
    <property type="match status" value="1"/>
</dbReference>
<accession>A0ABW9QQA6</accession>
<feature type="transmembrane region" description="Helical" evidence="6">
    <location>
        <begin position="441"/>
        <end position="459"/>
    </location>
</feature>
<feature type="transmembrane region" description="Helical" evidence="6">
    <location>
        <begin position="351"/>
        <end position="375"/>
    </location>
</feature>
<sequence>MTEPQTSTTSEWRGPSGRVAGGAAWTIAGKVAPMAITLFLTPYVLHGLGIVRYGLFILTSTIVGFLATIDGGIKGTAQRYFGVYAGAGDSATLTRTLLTLLLVISVFGVFVSGAGWALAPLIVSLLKMPTRYRDQTVFLFRALGVLLTFSFVHNLFVAILSAFNRFAVIVKMGFVMNLMWAGGLVATVHYRWGLWGVTGVFLAQQLMLIMTIMPFSLRHVRLSEAGLLSRGELKSFLSFGLRVQISNMSSLINLEFDTVTIGVGLSVRSTSIYNAGSNYAQNIASIAAAALPPVQTALANVYGRDGREAAYAQYRRFQHLWVGILTGLFACAAAAAWFGIVAWLGHDFSTGGFAAVIVLVGLGAVLTNSMLTVYCTVIGEPGLQSRYGVMSVLVNIALTVPLVLVGSLGVAAATTMGQLAGVLYLNRLVRRRLHPDLPNPLRSVPVGAAALSAGIVVALEVAIRPIVPQGGLGLVACAVPGILGLAVYVIAWRGARATWHDARAVARRIRAEGIRGGISSMVVSEK</sequence>
<name>A0ABW9QQA6_9ACTN</name>